<dbReference type="InterPro" id="IPR051016">
    <property type="entry name" value="Diverse_Substrate_AcTransf"/>
</dbReference>
<dbReference type="AlphaFoldDB" id="A0A438NF32"/>
<protein>
    <recommendedName>
        <fullName evidence="5">N-acetyltransferase domain-containing protein</fullName>
    </recommendedName>
</protein>
<feature type="non-terminal residue" evidence="3">
    <location>
        <position position="128"/>
    </location>
</feature>
<dbReference type="VEuPathDB" id="FungiDB:PV10_07456"/>
<dbReference type="EMBL" id="NAJM01000004">
    <property type="protein sequence ID" value="RVX74311.1"/>
    <property type="molecule type" value="Genomic_DNA"/>
</dbReference>
<evidence type="ECO:0008006" key="5">
    <source>
        <dbReference type="Google" id="ProtNLM"/>
    </source>
</evidence>
<reference evidence="3 4" key="1">
    <citation type="submission" date="2017-03" db="EMBL/GenBank/DDBJ databases">
        <title>Genomes of endolithic fungi from Antarctica.</title>
        <authorList>
            <person name="Coleine C."/>
            <person name="Masonjones S."/>
            <person name="Stajich J.E."/>
        </authorList>
    </citation>
    <scope>NUCLEOTIDE SEQUENCE [LARGE SCALE GENOMIC DNA]</scope>
    <source>
        <strain evidence="3 4">CCFEE 6314</strain>
    </source>
</reference>
<evidence type="ECO:0000313" key="4">
    <source>
        <dbReference type="Proteomes" id="UP000288859"/>
    </source>
</evidence>
<dbReference type="OrthoDB" id="7305308at2759"/>
<dbReference type="PANTHER" id="PTHR10545:SF29">
    <property type="entry name" value="GH14572P-RELATED"/>
    <property type="match status" value="1"/>
</dbReference>
<keyword evidence="2" id="KW-0012">Acyltransferase</keyword>
<evidence type="ECO:0000313" key="3">
    <source>
        <dbReference type="EMBL" id="RVX74311.1"/>
    </source>
</evidence>
<evidence type="ECO:0000256" key="1">
    <source>
        <dbReference type="ARBA" id="ARBA00022679"/>
    </source>
</evidence>
<dbReference type="Proteomes" id="UP000288859">
    <property type="component" value="Unassembled WGS sequence"/>
</dbReference>
<name>A0A438NF32_EXOME</name>
<organism evidence="3 4">
    <name type="scientific">Exophiala mesophila</name>
    <name type="common">Black yeast-like fungus</name>
    <dbReference type="NCBI Taxonomy" id="212818"/>
    <lineage>
        <taxon>Eukaryota</taxon>
        <taxon>Fungi</taxon>
        <taxon>Dikarya</taxon>
        <taxon>Ascomycota</taxon>
        <taxon>Pezizomycotina</taxon>
        <taxon>Eurotiomycetes</taxon>
        <taxon>Chaetothyriomycetidae</taxon>
        <taxon>Chaetothyriales</taxon>
        <taxon>Herpotrichiellaceae</taxon>
        <taxon>Exophiala</taxon>
    </lineage>
</organism>
<comment type="caution">
    <text evidence="3">The sequence shown here is derived from an EMBL/GenBank/DDBJ whole genome shotgun (WGS) entry which is preliminary data.</text>
</comment>
<proteinExistence type="predicted"/>
<dbReference type="PANTHER" id="PTHR10545">
    <property type="entry name" value="DIAMINE N-ACETYLTRANSFERASE"/>
    <property type="match status" value="1"/>
</dbReference>
<keyword evidence="1" id="KW-0808">Transferase</keyword>
<sequence>MAALTSPNYTIRHATQSDIPTILAMINELATYEHALHEVQATESSLLSTLSFPDGNGGFTPGYAKTILLLPHTGPPAGMALYFHNYSTWRSAPGIYLEDLFRMYSFGMSEVGVERVEVERAEYSVLSG</sequence>
<gene>
    <name evidence="3" type="ORF">B0A52_01436</name>
</gene>
<dbReference type="GO" id="GO:0008080">
    <property type="term" value="F:N-acetyltransferase activity"/>
    <property type="evidence" value="ECO:0007669"/>
    <property type="project" value="TreeGrafter"/>
</dbReference>
<dbReference type="SUPFAM" id="SSF55729">
    <property type="entry name" value="Acyl-CoA N-acyltransferases (Nat)"/>
    <property type="match status" value="1"/>
</dbReference>
<evidence type="ECO:0000256" key="2">
    <source>
        <dbReference type="ARBA" id="ARBA00023315"/>
    </source>
</evidence>
<accession>A0A438NF32</accession>
<dbReference type="Gene3D" id="3.40.630.30">
    <property type="match status" value="1"/>
</dbReference>
<dbReference type="InterPro" id="IPR016181">
    <property type="entry name" value="Acyl_CoA_acyltransferase"/>
</dbReference>